<dbReference type="Gene3D" id="1.20.1250.20">
    <property type="entry name" value="MFS general substrate transporter like domains"/>
    <property type="match status" value="1"/>
</dbReference>
<dbReference type="Proteomes" id="UP000054785">
    <property type="component" value="Unassembled WGS sequence"/>
</dbReference>
<dbReference type="CDD" id="cd17472">
    <property type="entry name" value="MFS_YajR_like"/>
    <property type="match status" value="1"/>
</dbReference>
<keyword evidence="4 7" id="KW-0812">Transmembrane</keyword>
<feature type="transmembrane region" description="Helical" evidence="7">
    <location>
        <begin position="336"/>
        <end position="354"/>
    </location>
</feature>
<proteinExistence type="predicted"/>
<dbReference type="Pfam" id="PF07690">
    <property type="entry name" value="MFS_1"/>
    <property type="match status" value="1"/>
</dbReference>
<feature type="transmembrane region" description="Helical" evidence="7">
    <location>
        <begin position="191"/>
        <end position="213"/>
    </location>
</feature>
<keyword evidence="6 7" id="KW-0472">Membrane</keyword>
<evidence type="ECO:0000256" key="6">
    <source>
        <dbReference type="ARBA" id="ARBA00023136"/>
    </source>
</evidence>
<dbReference type="AlphaFoldDB" id="A0A0W0U8J3"/>
<dbReference type="PANTHER" id="PTHR23517:SF2">
    <property type="entry name" value="MULTIDRUG RESISTANCE PROTEIN MDTH"/>
    <property type="match status" value="1"/>
</dbReference>
<organism evidence="9 10">
    <name type="scientific">Legionella geestiana</name>
    <dbReference type="NCBI Taxonomy" id="45065"/>
    <lineage>
        <taxon>Bacteria</taxon>
        <taxon>Pseudomonadati</taxon>
        <taxon>Pseudomonadota</taxon>
        <taxon>Gammaproteobacteria</taxon>
        <taxon>Legionellales</taxon>
        <taxon>Legionellaceae</taxon>
        <taxon>Legionella</taxon>
    </lineage>
</organism>
<feature type="transmembrane region" description="Helical" evidence="7">
    <location>
        <begin position="75"/>
        <end position="95"/>
    </location>
</feature>
<keyword evidence="5 7" id="KW-1133">Transmembrane helix</keyword>
<dbReference type="InterPro" id="IPR011701">
    <property type="entry name" value="MFS"/>
</dbReference>
<evidence type="ECO:0000256" key="5">
    <source>
        <dbReference type="ARBA" id="ARBA00022989"/>
    </source>
</evidence>
<gene>
    <name evidence="9" type="primary">yajR</name>
    <name evidence="9" type="ORF">Lgee_0349</name>
</gene>
<reference evidence="9 10" key="1">
    <citation type="submission" date="2015-11" db="EMBL/GenBank/DDBJ databases">
        <title>Genomic analysis of 38 Legionella species identifies large and diverse effector repertoires.</title>
        <authorList>
            <person name="Burstein D."/>
            <person name="Amaro F."/>
            <person name="Zusman T."/>
            <person name="Lifshitz Z."/>
            <person name="Cohen O."/>
            <person name="Gilbert J.A."/>
            <person name="Pupko T."/>
            <person name="Shuman H.A."/>
            <person name="Segal G."/>
        </authorList>
    </citation>
    <scope>NUCLEOTIDE SEQUENCE [LARGE SCALE GENOMIC DNA]</scope>
    <source>
        <strain evidence="9 10">ATCC 49504</strain>
    </source>
</reference>
<feature type="transmembrane region" description="Helical" evidence="7">
    <location>
        <begin position="244"/>
        <end position="264"/>
    </location>
</feature>
<dbReference type="SUPFAM" id="SSF103473">
    <property type="entry name" value="MFS general substrate transporter"/>
    <property type="match status" value="1"/>
</dbReference>
<evidence type="ECO:0000313" key="9">
    <source>
        <dbReference type="EMBL" id="KTD04106.1"/>
    </source>
</evidence>
<dbReference type="PATRIC" id="fig|45065.4.peg.369"/>
<evidence type="ECO:0000256" key="3">
    <source>
        <dbReference type="ARBA" id="ARBA00022475"/>
    </source>
</evidence>
<dbReference type="GO" id="GO:0022857">
    <property type="term" value="F:transmembrane transporter activity"/>
    <property type="evidence" value="ECO:0007669"/>
    <property type="project" value="InterPro"/>
</dbReference>
<feature type="domain" description="Major facilitator superfamily (MFS) profile" evidence="8">
    <location>
        <begin position="38"/>
        <end position="420"/>
    </location>
</feature>
<evidence type="ECO:0000256" key="1">
    <source>
        <dbReference type="ARBA" id="ARBA00004651"/>
    </source>
</evidence>
<feature type="transmembrane region" description="Helical" evidence="7">
    <location>
        <begin position="375"/>
        <end position="392"/>
    </location>
</feature>
<name>A0A0W0U8J3_9GAMM</name>
<feature type="transmembrane region" description="Helical" evidence="7">
    <location>
        <begin position="310"/>
        <end position="330"/>
    </location>
</feature>
<dbReference type="PANTHER" id="PTHR23517">
    <property type="entry name" value="RESISTANCE PROTEIN MDTM, PUTATIVE-RELATED-RELATED"/>
    <property type="match status" value="1"/>
</dbReference>
<dbReference type="EMBL" id="LNYC01000006">
    <property type="protein sequence ID" value="KTD04106.1"/>
    <property type="molecule type" value="Genomic_DNA"/>
</dbReference>
<feature type="transmembrane region" description="Helical" evidence="7">
    <location>
        <begin position="164"/>
        <end position="185"/>
    </location>
</feature>
<comment type="caution">
    <text evidence="9">The sequence shown here is derived from an EMBL/GenBank/DDBJ whole genome shotgun (WGS) entry which is preliminary data.</text>
</comment>
<keyword evidence="3" id="KW-1003">Cell membrane</keyword>
<comment type="subcellular location">
    <subcellularLocation>
        <location evidence="1">Cell membrane</location>
        <topology evidence="1">Multi-pass membrane protein</topology>
    </subcellularLocation>
</comment>
<feature type="transmembrane region" description="Helical" evidence="7">
    <location>
        <begin position="37"/>
        <end position="63"/>
    </location>
</feature>
<dbReference type="PROSITE" id="PS50850">
    <property type="entry name" value="MFS"/>
    <property type="match status" value="1"/>
</dbReference>
<dbReference type="RefSeq" id="WP_051550829.1">
    <property type="nucleotide sequence ID" value="NZ_CAAAHN010000010.1"/>
</dbReference>
<evidence type="ECO:0000256" key="7">
    <source>
        <dbReference type="SAM" id="Phobius"/>
    </source>
</evidence>
<feature type="transmembrane region" description="Helical" evidence="7">
    <location>
        <begin position="107"/>
        <end position="125"/>
    </location>
</feature>
<dbReference type="InterPro" id="IPR050171">
    <property type="entry name" value="MFS_Transporters"/>
</dbReference>
<dbReference type="STRING" id="45065.Lgee_0349"/>
<evidence type="ECO:0000313" key="10">
    <source>
        <dbReference type="Proteomes" id="UP000054785"/>
    </source>
</evidence>
<keyword evidence="2" id="KW-0813">Transport</keyword>
<feature type="transmembrane region" description="Helical" evidence="7">
    <location>
        <begin position="279"/>
        <end position="298"/>
    </location>
</feature>
<evidence type="ECO:0000256" key="2">
    <source>
        <dbReference type="ARBA" id="ARBA00022448"/>
    </source>
</evidence>
<dbReference type="InterPro" id="IPR036259">
    <property type="entry name" value="MFS_trans_sf"/>
</dbReference>
<evidence type="ECO:0000256" key="4">
    <source>
        <dbReference type="ARBA" id="ARBA00022692"/>
    </source>
</evidence>
<feature type="transmembrane region" description="Helical" evidence="7">
    <location>
        <begin position="398"/>
        <end position="416"/>
    </location>
</feature>
<accession>A0A0W0U8J3</accession>
<keyword evidence="10" id="KW-1185">Reference proteome</keyword>
<sequence length="428" mass="45660">MCQLPLVSNAQSLYHLPKPDNPASNPRMQPHTQQTPWASAILPIASIFSFRMLGLFMLIPVFTVYAGQLRGNTPFLAGLALGAYGLAQGLLQMPFGILSDYFGRKPLLTIGLILFALGSLIGVFSDSIYGVLLARILQGTGAIGSVLTALLADLTPASERTKAMAVIGITIGVSFSLAMVTSPAIAQYSGLSGIFATTFGLAVCGLLMLHLVVPTPPPIPKNSAPFTALLAEVVRIPALQRLNAGIFIQHLILTSTFYVIPMLLKHAETANAAGASWRIYLPLVTGSFLAMLPLIYLAERKGYMRKVFPGCVLTTALCQIGMALTSTFGLPLITALFVYFICFNFLEASLPSLISREAETRVRGSAMGVYSSCQFLGIFAGGTLAGMVYGYFGTHGIFIMNGIFGLLWAVIARKAGTPQVVLDRKIGL</sequence>
<dbReference type="InterPro" id="IPR020846">
    <property type="entry name" value="MFS_dom"/>
</dbReference>
<protein>
    <submittedName>
        <fullName evidence="9">Transporter, major facilitator family</fullName>
    </submittedName>
</protein>
<evidence type="ECO:0000259" key="8">
    <source>
        <dbReference type="PROSITE" id="PS50850"/>
    </source>
</evidence>
<dbReference type="GO" id="GO:0005886">
    <property type="term" value="C:plasma membrane"/>
    <property type="evidence" value="ECO:0007669"/>
    <property type="project" value="UniProtKB-SubCell"/>
</dbReference>